<feature type="region of interest" description="Disordered" evidence="1">
    <location>
        <begin position="192"/>
        <end position="227"/>
    </location>
</feature>
<evidence type="ECO:0000256" key="1">
    <source>
        <dbReference type="SAM" id="MobiDB-lite"/>
    </source>
</evidence>
<dbReference type="EMBL" id="WUEP01000029">
    <property type="protein sequence ID" value="NEH94956.1"/>
    <property type="molecule type" value="Genomic_DNA"/>
</dbReference>
<comment type="caution">
    <text evidence="2">The sequence shown here is derived from an EMBL/GenBank/DDBJ whole genome shotgun (WGS) entry which is preliminary data.</text>
</comment>
<protein>
    <submittedName>
        <fullName evidence="2">Uncharacterized protein</fullName>
    </submittedName>
</protein>
<name>A0A6N9ZNX4_9HYPH</name>
<evidence type="ECO:0000313" key="3">
    <source>
        <dbReference type="Proteomes" id="UP000468864"/>
    </source>
</evidence>
<reference evidence="2 3" key="1">
    <citation type="submission" date="2019-12" db="EMBL/GenBank/DDBJ databases">
        <title>Rhizobium genotypes associated with high levels of biological nitrogen fixation by grain legumes in a temperate-maritime cropping system.</title>
        <authorList>
            <person name="Maluk M."/>
            <person name="Francesc Ferrando Molina F."/>
            <person name="Lopez Del Egido L."/>
            <person name="Lafos M."/>
            <person name="Langarica-Fuentes A."/>
            <person name="Gebre Yohannes G."/>
            <person name="Young M.W."/>
            <person name="Martin P."/>
            <person name="Gantlett R."/>
            <person name="Kenicer G."/>
            <person name="Hawes C."/>
            <person name="Begg G.S."/>
            <person name="Quilliam R.S."/>
            <person name="Squire G.R."/>
            <person name="Poole P.S."/>
            <person name="Young P.W."/>
            <person name="Iannetta P.M."/>
            <person name="James E.K."/>
        </authorList>
    </citation>
    <scope>NUCLEOTIDE SEQUENCE [LARGE SCALE GENOMIC DNA]</scope>
    <source>
        <strain evidence="2 3">JHI2449</strain>
    </source>
</reference>
<dbReference type="RefSeq" id="WP_163882605.1">
    <property type="nucleotide sequence ID" value="NZ_WUEP01000029.1"/>
</dbReference>
<accession>A0A6N9ZNX4</accession>
<evidence type="ECO:0000313" key="2">
    <source>
        <dbReference type="EMBL" id="NEH94956.1"/>
    </source>
</evidence>
<dbReference type="AlphaFoldDB" id="A0A6N9ZNX4"/>
<sequence length="353" mass="38556">MRLFDHLEPFAISLSAFLAVTGGAAASETSYYSGKPWEVVLHVPEAQNERPYCAFRTSLWETRSISIEKMIVAGDEMATALRVRKESWQLPGNQATTVGAYTLIGMVEVPMKSIGKQELYSDVPAVPVLQYNIVIGAMLNSVLAARQPQPLTIKFSGDEPLWTVPELDRFQAFEMNDAFKRCGLDLRGLHSKTEQDDSSQEVTSPFGAASSAGQPPAQPSASSQPLAAPSDWEFYTRDEDWGHACFAQTHHGIVMVGFMASPGKGLVGFVSSLFSGDTRATWHVDDKPAYVSDGGESDYFGWHEFGQLPTELLEQMSTGKELAVTGAKGERIAVSLRGASSSILKFKECFEKP</sequence>
<dbReference type="Proteomes" id="UP000468864">
    <property type="component" value="Unassembled WGS sequence"/>
</dbReference>
<gene>
    <name evidence="2" type="ORF">GR206_28730</name>
</gene>
<feature type="compositionally biased region" description="Low complexity" evidence="1">
    <location>
        <begin position="204"/>
        <end position="227"/>
    </location>
</feature>
<proteinExistence type="predicted"/>
<organism evidence="2 3">
    <name type="scientific">Rhizobium laguerreae</name>
    <dbReference type="NCBI Taxonomy" id="1076926"/>
    <lineage>
        <taxon>Bacteria</taxon>
        <taxon>Pseudomonadati</taxon>
        <taxon>Pseudomonadota</taxon>
        <taxon>Alphaproteobacteria</taxon>
        <taxon>Hyphomicrobiales</taxon>
        <taxon>Rhizobiaceae</taxon>
        <taxon>Rhizobium/Agrobacterium group</taxon>
        <taxon>Rhizobium</taxon>
    </lineage>
</organism>